<comment type="caution">
    <text evidence="1">The sequence shown here is derived from an EMBL/GenBank/DDBJ whole genome shotgun (WGS) entry which is preliminary data.</text>
</comment>
<dbReference type="Proteomes" id="UP000054821">
    <property type="component" value="Unassembled WGS sequence"/>
</dbReference>
<proteinExistence type="predicted"/>
<evidence type="ECO:0000313" key="2">
    <source>
        <dbReference type="Proteomes" id="UP000054821"/>
    </source>
</evidence>
<organism evidence="1 2">
    <name type="scientific">Trichoderma gamsii</name>
    <dbReference type="NCBI Taxonomy" id="398673"/>
    <lineage>
        <taxon>Eukaryota</taxon>
        <taxon>Fungi</taxon>
        <taxon>Dikarya</taxon>
        <taxon>Ascomycota</taxon>
        <taxon>Pezizomycotina</taxon>
        <taxon>Sordariomycetes</taxon>
        <taxon>Hypocreomycetidae</taxon>
        <taxon>Hypocreales</taxon>
        <taxon>Hypocreaceae</taxon>
        <taxon>Trichoderma</taxon>
    </lineage>
</organism>
<protein>
    <submittedName>
        <fullName evidence="1">Uncharacterized protein</fullName>
    </submittedName>
</protein>
<dbReference type="RefSeq" id="XP_018658447.1">
    <property type="nucleotide sequence ID" value="XM_018808289.1"/>
</dbReference>
<accession>A0A2P4ZZ62</accession>
<reference evidence="1 2" key="1">
    <citation type="journal article" date="2016" name="Genome Announc.">
        <title>Draft Whole-Genome Sequence of Trichoderma gamsii T6085, a Promising Biocontrol Agent of Fusarium Head Blight on Wheat.</title>
        <authorList>
            <person name="Baroncelli R."/>
            <person name="Zapparata A."/>
            <person name="Piaggeschi G."/>
            <person name="Sarrocco S."/>
            <person name="Vannacci G."/>
        </authorList>
    </citation>
    <scope>NUCLEOTIDE SEQUENCE [LARGE SCALE GENOMIC DNA]</scope>
    <source>
        <strain evidence="1 2">T6085</strain>
    </source>
</reference>
<dbReference type="EMBL" id="JPDN02000004">
    <property type="protein sequence ID" value="PON29589.1"/>
    <property type="molecule type" value="Genomic_DNA"/>
</dbReference>
<keyword evidence="2" id="KW-1185">Reference proteome</keyword>
<evidence type="ECO:0000313" key="1">
    <source>
        <dbReference type="EMBL" id="PON29589.1"/>
    </source>
</evidence>
<dbReference type="AlphaFoldDB" id="A0A2P4ZZ62"/>
<dbReference type="GeneID" id="29988372"/>
<name>A0A2P4ZZ62_9HYPO</name>
<sequence>MATTTMDANEPSMNRIVAEHIHQRAMSTIFLNEQPMKGPPRFREADLKDPRLRHCAFDPETIVFESRIGGGKDGYVWRVNFGGEGPFVLKVFWDQVPPIKAGDYYSMQRECQNAAVLQMMEAAVATKPVLVNARPETKQAAMENYLSFTEENCSPRHTRDVTETDARRRTRLISSLPRMTKCYGWLKLPNEVWIDLPPHLQAENDDPRKIRTLFENHMGCVAVIYELVEEGENEMETVEDVDTFLWHAGFAYAVDPHPKNWKSGVLVDHSEIVHIRGYNWNMGHYVGRTAEQILEHEGNKS</sequence>
<dbReference type="STRING" id="398673.A0A2P4ZZ62"/>
<gene>
    <name evidence="1" type="ORF">TGAM01_v201838</name>
</gene>